<dbReference type="STRING" id="856793.MICA_2458"/>
<accession>G2KNW4</accession>
<comment type="similarity">
    <text evidence="1">Belongs to the EcnA/EcnB lipoprotein family.</text>
</comment>
<dbReference type="Pfam" id="PF08085">
    <property type="entry name" value="Entericidin"/>
    <property type="match status" value="1"/>
</dbReference>
<name>G2KNW4_MICAA</name>
<keyword evidence="5" id="KW-0564">Palmitate</keyword>
<feature type="chain" id="PRO_5003432126" evidence="7">
    <location>
        <begin position="21"/>
        <end position="42"/>
    </location>
</feature>
<keyword evidence="6" id="KW-0449">Lipoprotein</keyword>
<evidence type="ECO:0000256" key="2">
    <source>
        <dbReference type="ARBA" id="ARBA00022475"/>
    </source>
</evidence>
<evidence type="ECO:0000256" key="3">
    <source>
        <dbReference type="ARBA" id="ARBA00022729"/>
    </source>
</evidence>
<proteinExistence type="inferred from homology"/>
<gene>
    <name evidence="8" type="ordered locus">MICA_2458</name>
</gene>
<dbReference type="HOGENOM" id="CLU_193827_6_0_5"/>
<evidence type="ECO:0000256" key="1">
    <source>
        <dbReference type="ARBA" id="ARBA00010296"/>
    </source>
</evidence>
<evidence type="ECO:0000313" key="9">
    <source>
        <dbReference type="Proteomes" id="UP000009286"/>
    </source>
</evidence>
<dbReference type="Proteomes" id="UP000009286">
    <property type="component" value="Chromosome"/>
</dbReference>
<keyword evidence="9" id="KW-1185">Reference proteome</keyword>
<dbReference type="EMBL" id="CP002382">
    <property type="protein sequence ID" value="AEP10759.1"/>
    <property type="molecule type" value="Genomic_DNA"/>
</dbReference>
<dbReference type="RefSeq" id="WP_014103982.1">
    <property type="nucleotide sequence ID" value="NC_016026.1"/>
</dbReference>
<reference evidence="8 9" key="1">
    <citation type="journal article" date="2011" name="BMC Genomics">
        <title>Genomic insights into an obligate epibiotic bacterial predator: Micavibrio aeruginosavorus ARL-13.</title>
        <authorList>
            <person name="Wang Z."/>
            <person name="Kadouri D."/>
            <person name="Wu M."/>
        </authorList>
    </citation>
    <scope>NUCLEOTIDE SEQUENCE [LARGE SCALE GENOMIC DNA]</scope>
    <source>
        <strain evidence="8 9">ARL-13</strain>
    </source>
</reference>
<protein>
    <submittedName>
        <fullName evidence="8">Entericidin EcnA/B family protein</fullName>
    </submittedName>
</protein>
<dbReference type="KEGG" id="mai:MICA_2458"/>
<dbReference type="OrthoDB" id="7916802at2"/>
<keyword evidence="4" id="KW-0472">Membrane</keyword>
<dbReference type="InterPro" id="IPR012556">
    <property type="entry name" value="Entericidin"/>
</dbReference>
<dbReference type="PROSITE" id="PS51257">
    <property type="entry name" value="PROKAR_LIPOPROTEIN"/>
    <property type="match status" value="1"/>
</dbReference>
<dbReference type="AlphaFoldDB" id="G2KNW4"/>
<organism evidence="8 9">
    <name type="scientific">Micavibrio aeruginosavorus (strain ARL-13)</name>
    <dbReference type="NCBI Taxonomy" id="856793"/>
    <lineage>
        <taxon>Bacteria</taxon>
        <taxon>Pseudomonadati</taxon>
        <taxon>Bdellovibrionota</taxon>
        <taxon>Bdellovibrionia</taxon>
        <taxon>Bdellovibrionales</taxon>
        <taxon>Pseudobdellovibrionaceae</taxon>
        <taxon>Micavibrio</taxon>
    </lineage>
</organism>
<dbReference type="GO" id="GO:0009636">
    <property type="term" value="P:response to toxic substance"/>
    <property type="evidence" value="ECO:0007669"/>
    <property type="project" value="InterPro"/>
</dbReference>
<evidence type="ECO:0000256" key="5">
    <source>
        <dbReference type="ARBA" id="ARBA00023139"/>
    </source>
</evidence>
<evidence type="ECO:0000256" key="6">
    <source>
        <dbReference type="ARBA" id="ARBA00023288"/>
    </source>
</evidence>
<evidence type="ECO:0000256" key="4">
    <source>
        <dbReference type="ARBA" id="ARBA00023136"/>
    </source>
</evidence>
<evidence type="ECO:0000313" key="8">
    <source>
        <dbReference type="EMBL" id="AEP10759.1"/>
    </source>
</evidence>
<keyword evidence="3 7" id="KW-0732">Signal</keyword>
<feature type="signal peptide" evidence="7">
    <location>
        <begin position="1"/>
        <end position="20"/>
    </location>
</feature>
<dbReference type="GO" id="GO:0016020">
    <property type="term" value="C:membrane"/>
    <property type="evidence" value="ECO:0007669"/>
    <property type="project" value="InterPro"/>
</dbReference>
<keyword evidence="2" id="KW-1003">Cell membrane</keyword>
<evidence type="ECO:0000256" key="7">
    <source>
        <dbReference type="SAM" id="SignalP"/>
    </source>
</evidence>
<sequence>MRTGLMLAVLIVLAAGSLSACGNTIDGMGRDVERAGEKIQSW</sequence>